<dbReference type="EMBL" id="KK365160">
    <property type="protein sequence ID" value="KCZ80838.1"/>
    <property type="molecule type" value="Genomic_DNA"/>
</dbReference>
<dbReference type="AlphaFoldDB" id="A0A059F0K8"/>
<accession>A0A059F0K8</accession>
<gene>
    <name evidence="1" type="ORF">H312_01721</name>
</gene>
<evidence type="ECO:0000313" key="1">
    <source>
        <dbReference type="EMBL" id="KCZ80838.1"/>
    </source>
</evidence>
<protein>
    <submittedName>
        <fullName evidence="1">Uncharacterized protein</fullName>
    </submittedName>
</protein>
<reference evidence="2" key="1">
    <citation type="submission" date="2013-02" db="EMBL/GenBank/DDBJ databases">
        <authorList>
            <consortium name="The Broad Institute Genome Sequencing Platform"/>
            <person name="Cuomo C."/>
            <person name="Becnel J."/>
            <person name="Sanscrainte N."/>
            <person name="Walker B."/>
            <person name="Young S.K."/>
            <person name="Zeng Q."/>
            <person name="Gargeya S."/>
            <person name="Fitzgerald M."/>
            <person name="Haas B."/>
            <person name="Abouelleil A."/>
            <person name="Alvarado L."/>
            <person name="Arachchi H.M."/>
            <person name="Berlin A.M."/>
            <person name="Chapman S.B."/>
            <person name="Dewar J."/>
            <person name="Goldberg J."/>
            <person name="Griggs A."/>
            <person name="Gujja S."/>
            <person name="Hansen M."/>
            <person name="Howarth C."/>
            <person name="Imamovic A."/>
            <person name="Larimer J."/>
            <person name="McCowan C."/>
            <person name="Murphy C."/>
            <person name="Neiman D."/>
            <person name="Pearson M."/>
            <person name="Priest M."/>
            <person name="Roberts A."/>
            <person name="Saif S."/>
            <person name="Shea T."/>
            <person name="Sisk P."/>
            <person name="Sykes S."/>
            <person name="Wortman J."/>
            <person name="Nusbaum C."/>
            <person name="Birren B."/>
        </authorList>
    </citation>
    <scope>NUCLEOTIDE SEQUENCE [LARGE SCALE GENOMIC DNA]</scope>
    <source>
        <strain evidence="2">PRA339</strain>
    </source>
</reference>
<dbReference type="HOGENOM" id="CLU_504283_0_0_1"/>
<dbReference type="OrthoDB" id="2189297at2759"/>
<name>A0A059F0K8_9MICR</name>
<keyword evidence="2" id="KW-1185">Reference proteome</keyword>
<sequence length="540" mass="64050">MLSNSFINLLNSKQKKKDVLDAIIYSKINLNCTESEILLKLSLDNFEEENHLKLLKKIDKSIKEKYLPGLFSKYISYYKPKTSKFISLCMEEVIFSCKSLDLTSQKIILSFLKKTNDHNFRNFGKIFLNLIKNNQDCQGNAYLNKSLPTKATNENAVYKFKSELSKKEILLPIKYNTIEINDINSFIKYLHLPIVNKEEIYQNKHLFINYIDKIYSFLIESDDLLFISNLIRYFYNPRFSLIYEIIDKLDDDFSLDLIYLLVTKGLDRRECKYVFDNLIYLDKEFNTRIVILKILSIIIYYYGIMDDFIREWIKLENNKKNNKKIKTKSLEIKNTSLANNLGFLSEKIDLSNIFNYSLPELIKHINLEIIPSNDLSNFLSLNREIYRRVTEEERDCANNDNAMVMANLIWKEILNIRDPALMPIVLEILTVVVCSTKRFYSARMQSTDYLQFLISCYDDKKCEIFSFVNLVIVHFKLTKKYFEIIFNYLIECFKEGINIDDSMVQMCKVDLYFFYFLIKNNTMYKEKGFNIIKQSIDKEN</sequence>
<reference evidence="1 2" key="2">
    <citation type="submission" date="2014-03" db="EMBL/GenBank/DDBJ databases">
        <title>The Genome Sequence of Anncaliia algerae insect isolate PRA339.</title>
        <authorList>
            <consortium name="The Broad Institute Genome Sequencing Platform"/>
            <consortium name="The Broad Institute Genome Sequencing Center for Infectious Disease"/>
            <person name="Cuomo C."/>
            <person name="Becnel J."/>
            <person name="Sanscrainte N."/>
            <person name="Walker B."/>
            <person name="Young S.K."/>
            <person name="Zeng Q."/>
            <person name="Gargeya S."/>
            <person name="Fitzgerald M."/>
            <person name="Haas B."/>
            <person name="Abouelleil A."/>
            <person name="Alvarado L."/>
            <person name="Arachchi H.M."/>
            <person name="Berlin A.M."/>
            <person name="Chapman S.B."/>
            <person name="Dewar J."/>
            <person name="Goldberg J."/>
            <person name="Griggs A."/>
            <person name="Gujja S."/>
            <person name="Hansen M."/>
            <person name="Howarth C."/>
            <person name="Imamovic A."/>
            <person name="Larimer J."/>
            <person name="McCowan C."/>
            <person name="Murphy C."/>
            <person name="Neiman D."/>
            <person name="Pearson M."/>
            <person name="Priest M."/>
            <person name="Roberts A."/>
            <person name="Saif S."/>
            <person name="Shea T."/>
            <person name="Sisk P."/>
            <person name="Sykes S."/>
            <person name="Wortman J."/>
            <person name="Nusbaum C."/>
            <person name="Birren B."/>
        </authorList>
    </citation>
    <scope>NUCLEOTIDE SEQUENCE [LARGE SCALE GENOMIC DNA]</scope>
    <source>
        <strain evidence="1 2">PRA339</strain>
    </source>
</reference>
<proteinExistence type="predicted"/>
<dbReference type="Proteomes" id="UP000030655">
    <property type="component" value="Unassembled WGS sequence"/>
</dbReference>
<organism evidence="1 2">
    <name type="scientific">Anncaliia algerae PRA339</name>
    <dbReference type="NCBI Taxonomy" id="1288291"/>
    <lineage>
        <taxon>Eukaryota</taxon>
        <taxon>Fungi</taxon>
        <taxon>Fungi incertae sedis</taxon>
        <taxon>Microsporidia</taxon>
        <taxon>Tubulinosematoidea</taxon>
        <taxon>Tubulinosematidae</taxon>
        <taxon>Anncaliia</taxon>
    </lineage>
</organism>
<dbReference type="VEuPathDB" id="MicrosporidiaDB:H312_01721"/>
<evidence type="ECO:0000313" key="2">
    <source>
        <dbReference type="Proteomes" id="UP000030655"/>
    </source>
</evidence>